<dbReference type="EMBL" id="VAWE01000002">
    <property type="protein sequence ID" value="TLQ39467.1"/>
    <property type="molecule type" value="Genomic_DNA"/>
</dbReference>
<dbReference type="Proteomes" id="UP000305921">
    <property type="component" value="Unassembled WGS sequence"/>
</dbReference>
<dbReference type="Pfam" id="PF02945">
    <property type="entry name" value="Endonuclease_7"/>
    <property type="match status" value="1"/>
</dbReference>
<dbReference type="AlphaFoldDB" id="A0A5R9DS70"/>
<feature type="compositionally biased region" description="Gly residues" evidence="1">
    <location>
        <begin position="200"/>
        <end position="217"/>
    </location>
</feature>
<protein>
    <recommendedName>
        <fullName evidence="4">Recombination endonuclease VII</fullName>
    </recommendedName>
</protein>
<evidence type="ECO:0000256" key="1">
    <source>
        <dbReference type="SAM" id="MobiDB-lite"/>
    </source>
</evidence>
<dbReference type="Gene3D" id="3.40.1800.10">
    <property type="entry name" value="His-Me finger endonucleases"/>
    <property type="match status" value="1"/>
</dbReference>
<feature type="region of interest" description="Disordered" evidence="1">
    <location>
        <begin position="163"/>
        <end position="217"/>
    </location>
</feature>
<sequence>MSHSERAAYRDRHPQCQLCRRRPTAAVDHDAVTGHVRGAVCRSCNSWLGSMEAALRVPERAMQQQAAYLHWKFEADGTAALAHYAGELSYLGLTVKEFAGGLLAVRRLLVVPCVYWTDQAAGPARETEWTKTGPLADAEEAERHHRRLRSACGVAVVVTAFEPDDGVNSPSPRGLVKPFTGSPQHHYGSRRTALDRSGRPPGGGQQGPGGPGLPGRA</sequence>
<name>A0A5R9DS70_9ACTN</name>
<gene>
    <name evidence="2" type="ORF">FEF34_39580</name>
</gene>
<keyword evidence="3" id="KW-1185">Reference proteome</keyword>
<comment type="caution">
    <text evidence="2">The sequence shown here is derived from an EMBL/GenBank/DDBJ whole genome shotgun (WGS) entry which is preliminary data.</text>
</comment>
<accession>A0A5R9DS70</accession>
<organism evidence="2 3">
    <name type="scientific">Streptomyces marianii</name>
    <dbReference type="NCBI Taxonomy" id="1817406"/>
    <lineage>
        <taxon>Bacteria</taxon>
        <taxon>Bacillati</taxon>
        <taxon>Actinomycetota</taxon>
        <taxon>Actinomycetes</taxon>
        <taxon>Kitasatosporales</taxon>
        <taxon>Streptomycetaceae</taxon>
        <taxon>Streptomyces</taxon>
    </lineage>
</organism>
<proteinExistence type="predicted"/>
<evidence type="ECO:0000313" key="2">
    <source>
        <dbReference type="EMBL" id="TLQ39467.1"/>
    </source>
</evidence>
<reference evidence="2 3" key="1">
    <citation type="submission" date="2019-05" db="EMBL/GenBank/DDBJ databases">
        <title>Streptomyces marianii sp. nov., a novel marine actinomycete from southern coast of India.</title>
        <authorList>
            <person name="Iniyan A.M."/>
            <person name="Wink J."/>
            <person name="Ramprasad E."/>
            <person name="Ramana C.V."/>
            <person name="Bunk B."/>
            <person name="Sproer C."/>
            <person name="Joseph F.-J.R.S."/>
            <person name="Vincent S.G.P."/>
        </authorList>
    </citation>
    <scope>NUCLEOTIDE SEQUENCE [LARGE SCALE GENOMIC DNA]</scope>
    <source>
        <strain evidence="2 3">ICN19</strain>
    </source>
</reference>
<dbReference type="OrthoDB" id="581550at2"/>
<dbReference type="InterPro" id="IPR004211">
    <property type="entry name" value="Endonuclease_7"/>
</dbReference>
<dbReference type="InterPro" id="IPR038563">
    <property type="entry name" value="Endonuclease_7_sf"/>
</dbReference>
<evidence type="ECO:0008006" key="4">
    <source>
        <dbReference type="Google" id="ProtNLM"/>
    </source>
</evidence>
<evidence type="ECO:0000313" key="3">
    <source>
        <dbReference type="Proteomes" id="UP000305921"/>
    </source>
</evidence>
<dbReference type="RefSeq" id="WP_138058277.1">
    <property type="nucleotide sequence ID" value="NZ_VAWE01000002.1"/>
</dbReference>
<dbReference type="SUPFAM" id="SSF54060">
    <property type="entry name" value="His-Me finger endonucleases"/>
    <property type="match status" value="1"/>
</dbReference>
<dbReference type="InterPro" id="IPR044925">
    <property type="entry name" value="His-Me_finger_sf"/>
</dbReference>